<gene>
    <name evidence="2 3 4" type="primary">LOC121223587</name>
</gene>
<keyword evidence="2 3" id="KW-0436">Ligase</keyword>
<accession>A0ABM3B2K7</accession>
<evidence type="ECO:0000313" key="4">
    <source>
        <dbReference type="RefSeq" id="XP_040961278.1"/>
    </source>
</evidence>
<reference evidence="1" key="1">
    <citation type="journal article" date="2020" name="Nat. Genet.">
        <title>Genomic diversifications of five Gossypium allopolyploid species and their impact on cotton improvement.</title>
        <authorList>
            <person name="Chen Z.J."/>
            <person name="Sreedasyam A."/>
            <person name="Ando A."/>
            <person name="Song Q."/>
            <person name="De Santiago L.M."/>
            <person name="Hulse-Kemp A.M."/>
            <person name="Ding M."/>
            <person name="Ye W."/>
            <person name="Kirkbride R.C."/>
            <person name="Jenkins J."/>
            <person name="Plott C."/>
            <person name="Lovell J."/>
            <person name="Lin Y.M."/>
            <person name="Vaughn R."/>
            <person name="Liu B."/>
            <person name="Simpson S."/>
            <person name="Scheffler B.E."/>
            <person name="Wen L."/>
            <person name="Saski C.A."/>
            <person name="Grover C.E."/>
            <person name="Hu G."/>
            <person name="Conover J.L."/>
            <person name="Carlson J.W."/>
            <person name="Shu S."/>
            <person name="Boston L.B."/>
            <person name="Williams M."/>
            <person name="Peterson D.G."/>
            <person name="McGee K."/>
            <person name="Jones D.C."/>
            <person name="Wendel J.F."/>
            <person name="Stelly D.M."/>
            <person name="Grimwood J."/>
            <person name="Schmutz J."/>
        </authorList>
    </citation>
    <scope>NUCLEOTIDE SEQUENCE [LARGE SCALE GENOMIC DNA]</scope>
    <source>
        <strain evidence="1">cv. TM-1</strain>
    </source>
</reference>
<dbReference type="GeneID" id="121223587"/>
<dbReference type="RefSeq" id="XP_040961276.1">
    <property type="nucleotide sequence ID" value="XM_041105342.1"/>
</dbReference>
<evidence type="ECO:0000313" key="2">
    <source>
        <dbReference type="RefSeq" id="XP_040961276.1"/>
    </source>
</evidence>
<dbReference type="SUPFAM" id="SSF47323">
    <property type="entry name" value="Anticodon-binding domain of a subclass of class I aminoacyl-tRNA synthetases"/>
    <property type="match status" value="1"/>
</dbReference>
<name>A0ABM3B2K7_GOSHI</name>
<organism evidence="1 3">
    <name type="scientific">Gossypium hirsutum</name>
    <name type="common">Upland cotton</name>
    <name type="synonym">Gossypium mexicanum</name>
    <dbReference type="NCBI Taxonomy" id="3635"/>
    <lineage>
        <taxon>Eukaryota</taxon>
        <taxon>Viridiplantae</taxon>
        <taxon>Streptophyta</taxon>
        <taxon>Embryophyta</taxon>
        <taxon>Tracheophyta</taxon>
        <taxon>Spermatophyta</taxon>
        <taxon>Magnoliopsida</taxon>
        <taxon>eudicotyledons</taxon>
        <taxon>Gunneridae</taxon>
        <taxon>Pentapetalae</taxon>
        <taxon>rosids</taxon>
        <taxon>malvids</taxon>
        <taxon>Malvales</taxon>
        <taxon>Malvaceae</taxon>
        <taxon>Malvoideae</taxon>
        <taxon>Gossypium</taxon>
    </lineage>
</organism>
<dbReference type="Gene3D" id="1.10.730.10">
    <property type="entry name" value="Isoleucyl-tRNA Synthetase, Domain 1"/>
    <property type="match status" value="1"/>
</dbReference>
<dbReference type="InterPro" id="IPR009080">
    <property type="entry name" value="tRNAsynth_Ia_anticodon-bd"/>
</dbReference>
<evidence type="ECO:0000313" key="1">
    <source>
        <dbReference type="Proteomes" id="UP000818029"/>
    </source>
</evidence>
<dbReference type="GO" id="GO:0016874">
    <property type="term" value="F:ligase activity"/>
    <property type="evidence" value="ECO:0007669"/>
    <property type="project" value="UniProtKB-KW"/>
</dbReference>
<sequence>MEGYLLRLPLPECWVVSTLHMLIDAVTESYNKLFFGDVGRERYIEASKARLYHSRDDSVALVAQTVILYIFENILKLITSIQGIRNWGTVAGTPQSERSSHNIFSHIFSLSKATHRVGMICTVHSFMSLQTPFRLFCIFNL</sequence>
<proteinExistence type="predicted"/>
<dbReference type="RefSeq" id="XP_040961278.1">
    <property type="nucleotide sequence ID" value="XM_041105344.1"/>
</dbReference>
<dbReference type="RefSeq" id="XP_040961277.1">
    <property type="nucleotide sequence ID" value="XM_041105343.1"/>
</dbReference>
<reference evidence="2 3" key="2">
    <citation type="submission" date="2025-05" db="UniProtKB">
        <authorList>
            <consortium name="RefSeq"/>
        </authorList>
    </citation>
    <scope>IDENTIFICATION</scope>
</reference>
<protein>
    <submittedName>
        <fullName evidence="2 3">Valine--tRNA ligase, chloroplastic/mitochondrial 2</fullName>
    </submittedName>
</protein>
<dbReference type="Proteomes" id="UP000818029">
    <property type="component" value="Chromosome D11"/>
</dbReference>
<keyword evidence="1" id="KW-1185">Reference proteome</keyword>
<evidence type="ECO:0000313" key="3">
    <source>
        <dbReference type="RefSeq" id="XP_040961277.1"/>
    </source>
</evidence>